<feature type="transmembrane region" description="Helical" evidence="1">
    <location>
        <begin position="266"/>
        <end position="283"/>
    </location>
</feature>
<gene>
    <name evidence="2" type="ORF">I6L30_13765</name>
</gene>
<evidence type="ECO:0000313" key="3">
    <source>
        <dbReference type="Proteomes" id="UP000683517"/>
    </source>
</evidence>
<evidence type="ECO:0000313" key="2">
    <source>
        <dbReference type="EMBL" id="QXB45484.1"/>
    </source>
</evidence>
<dbReference type="EMBL" id="CP077365">
    <property type="protein sequence ID" value="QXB45484.1"/>
    <property type="molecule type" value="Genomic_DNA"/>
</dbReference>
<keyword evidence="1" id="KW-0812">Transmembrane</keyword>
<proteinExistence type="predicted"/>
<organism evidence="2 3">
    <name type="scientific">Acinetobacter seifertii</name>
    <dbReference type="NCBI Taxonomy" id="1530123"/>
    <lineage>
        <taxon>Bacteria</taxon>
        <taxon>Pseudomonadati</taxon>
        <taxon>Pseudomonadota</taxon>
        <taxon>Gammaproteobacteria</taxon>
        <taxon>Moraxellales</taxon>
        <taxon>Moraxellaceae</taxon>
        <taxon>Acinetobacter</taxon>
        <taxon>Acinetobacter calcoaceticus/baumannii complex</taxon>
    </lineage>
</organism>
<sequence length="385" mass="44985">MINLNQMSKLDFVVKVLLTLDSLDYSKEDNKFTGYLNNDSPYEYNQLIDVANNFYIDTDDSVEEENKITFDIVDTGAYYSLDDYLKNPKRRTQINPPLDFYIIEDNFYYKANEASDNDTPLFLKVAKLFDALSTISDFQADDGNEPYIVFFGKKNIKINFVYNSVDLNNNLKKIDSFIQNYIFQEFQNEDRILAVRNGLNECYPESQISFSKFLERFDNFHTLVRNNYQLYIDKFSFDDFKNKVEEDRREYTIKINKVFSDMQNQLLTLPIATVLAAGQMSLISSAGDFIKNVLIIVGISVFCVFVLMQIANQVVSLNAIRDEIMLKQEDMKRKEQSDYKDKFLEVYSSLNERVSKLGHNLTLVKNITLVATCLVYLVFIARFYW</sequence>
<evidence type="ECO:0008006" key="4">
    <source>
        <dbReference type="Google" id="ProtNLM"/>
    </source>
</evidence>
<protein>
    <recommendedName>
        <fullName evidence="4">Phage-related membrane protein</fullName>
    </recommendedName>
</protein>
<accession>A0ABX8L0H1</accession>
<keyword evidence="1" id="KW-0472">Membrane</keyword>
<reference evidence="2 3" key="1">
    <citation type="submission" date="2021-06" db="EMBL/GenBank/DDBJ databases">
        <title>FDA dAtabase for Regulatory Grade micrObial Sequences (FDA-ARGOS): Supporting development and validation of Infectious Disease Dx tests.</title>
        <authorList>
            <person name="Sproer C."/>
            <person name="Gronow S."/>
            <person name="Severitt S."/>
            <person name="Schroder I."/>
            <person name="Tallon L."/>
            <person name="Sadzewicz L."/>
            <person name="Zhao X."/>
            <person name="Boylan J."/>
            <person name="Ott S."/>
            <person name="Bowen H."/>
            <person name="Vavikolanu K."/>
            <person name="Mehta A."/>
            <person name="Aluvathingal J."/>
            <person name="Nadendla S."/>
            <person name="Lowell S."/>
            <person name="Myers T."/>
            <person name="Yan Y."/>
        </authorList>
    </citation>
    <scope>NUCLEOTIDE SEQUENCE [LARGE SCALE GENOMIC DNA]</scope>
    <source>
        <strain evidence="2 3">FDAARGOS 1400</strain>
    </source>
</reference>
<name>A0ABX8L0H1_9GAMM</name>
<feature type="transmembrane region" description="Helical" evidence="1">
    <location>
        <begin position="289"/>
        <end position="311"/>
    </location>
</feature>
<keyword evidence="1" id="KW-1133">Transmembrane helix</keyword>
<evidence type="ECO:0000256" key="1">
    <source>
        <dbReference type="SAM" id="Phobius"/>
    </source>
</evidence>
<keyword evidence="3" id="KW-1185">Reference proteome</keyword>
<feature type="transmembrane region" description="Helical" evidence="1">
    <location>
        <begin position="363"/>
        <end position="384"/>
    </location>
</feature>
<dbReference type="Proteomes" id="UP000683517">
    <property type="component" value="Chromosome"/>
</dbReference>